<sequence length="335" mass="36064">MNTRAPAHTVALAVTDGVPIFELAIPCEVFGYPRPGLTDTWYDFRVCAPAGDTRIAAGFAPVTEYGLDGLAGADTVVVPACHSVHDSQPAELVAAVRAAYDDGSRIVSLCSGAFVLAAAGILDGRTATTHWMHADLLARRHPEVRVDPSVLYTDDGDVLTSAGTAAGLDLCLHIVRTDHGAAVANALAKRLVMPPHRPGGQAQYIDAGPAPDHADELGPLLDWARERLDRPLTIANLAARANLTERTLIRRFRAATGAAPMTWLRNIRLDHARALLETTTLPVDQIAERSGLGSPANLRHHFTRTVGVSPSTYRRAFSVRPPETSVTRLRRPRER</sequence>
<dbReference type="InterPro" id="IPR009057">
    <property type="entry name" value="Homeodomain-like_sf"/>
</dbReference>
<keyword evidence="6" id="KW-1185">Reference proteome</keyword>
<dbReference type="Gene3D" id="3.40.50.880">
    <property type="match status" value="1"/>
</dbReference>
<dbReference type="SUPFAM" id="SSF46689">
    <property type="entry name" value="Homeodomain-like"/>
    <property type="match status" value="2"/>
</dbReference>
<dbReference type="Gene3D" id="1.10.10.60">
    <property type="entry name" value="Homeodomain-like"/>
    <property type="match status" value="1"/>
</dbReference>
<dbReference type="RefSeq" id="WP_378208067.1">
    <property type="nucleotide sequence ID" value="NZ_JBHLZP010000229.1"/>
</dbReference>
<reference evidence="5 6" key="1">
    <citation type="submission" date="2024-09" db="EMBL/GenBank/DDBJ databases">
        <authorList>
            <person name="Sun Q."/>
            <person name="Mori K."/>
        </authorList>
    </citation>
    <scope>NUCLEOTIDE SEQUENCE [LARGE SCALE GENOMIC DNA]</scope>
    <source>
        <strain evidence="5 6">TBRC 0563</strain>
    </source>
</reference>
<dbReference type="PANTHER" id="PTHR43130:SF3">
    <property type="entry name" value="HTH-TYPE TRANSCRIPTIONAL REGULATOR RV1931C"/>
    <property type="match status" value="1"/>
</dbReference>
<dbReference type="SUPFAM" id="SSF52317">
    <property type="entry name" value="Class I glutamine amidotransferase-like"/>
    <property type="match status" value="1"/>
</dbReference>
<dbReference type="Pfam" id="PF12833">
    <property type="entry name" value="HTH_18"/>
    <property type="match status" value="1"/>
</dbReference>
<dbReference type="PROSITE" id="PS00041">
    <property type="entry name" value="HTH_ARAC_FAMILY_1"/>
    <property type="match status" value="1"/>
</dbReference>
<proteinExistence type="predicted"/>
<keyword evidence="3" id="KW-0804">Transcription</keyword>
<comment type="caution">
    <text evidence="5">The sequence shown here is derived from an EMBL/GenBank/DDBJ whole genome shotgun (WGS) entry which is preliminary data.</text>
</comment>
<dbReference type="Proteomes" id="UP001589627">
    <property type="component" value="Unassembled WGS sequence"/>
</dbReference>
<protein>
    <submittedName>
        <fullName evidence="5">Helix-turn-helix domain-containing protein</fullName>
    </submittedName>
</protein>
<evidence type="ECO:0000313" key="6">
    <source>
        <dbReference type="Proteomes" id="UP001589627"/>
    </source>
</evidence>
<dbReference type="InterPro" id="IPR018062">
    <property type="entry name" value="HTH_AraC-typ_CS"/>
</dbReference>
<dbReference type="InterPro" id="IPR018060">
    <property type="entry name" value="HTH_AraC"/>
</dbReference>
<dbReference type="CDD" id="cd03137">
    <property type="entry name" value="GATase1_AraC_1"/>
    <property type="match status" value="1"/>
</dbReference>
<feature type="domain" description="HTH araC/xylS-type" evidence="4">
    <location>
        <begin position="218"/>
        <end position="316"/>
    </location>
</feature>
<evidence type="ECO:0000259" key="4">
    <source>
        <dbReference type="PROSITE" id="PS01124"/>
    </source>
</evidence>
<dbReference type="InterPro" id="IPR052158">
    <property type="entry name" value="INH-QAR"/>
</dbReference>
<dbReference type="Pfam" id="PF01965">
    <property type="entry name" value="DJ-1_PfpI"/>
    <property type="match status" value="1"/>
</dbReference>
<dbReference type="PROSITE" id="PS01124">
    <property type="entry name" value="HTH_ARAC_FAMILY_2"/>
    <property type="match status" value="1"/>
</dbReference>
<dbReference type="EMBL" id="JBHLZP010000229">
    <property type="protein sequence ID" value="MFB9835824.1"/>
    <property type="molecule type" value="Genomic_DNA"/>
</dbReference>
<dbReference type="SMART" id="SM00342">
    <property type="entry name" value="HTH_ARAC"/>
    <property type="match status" value="1"/>
</dbReference>
<dbReference type="PANTHER" id="PTHR43130">
    <property type="entry name" value="ARAC-FAMILY TRANSCRIPTIONAL REGULATOR"/>
    <property type="match status" value="1"/>
</dbReference>
<evidence type="ECO:0000256" key="3">
    <source>
        <dbReference type="ARBA" id="ARBA00023163"/>
    </source>
</evidence>
<evidence type="ECO:0000256" key="2">
    <source>
        <dbReference type="ARBA" id="ARBA00023125"/>
    </source>
</evidence>
<keyword evidence="2" id="KW-0238">DNA-binding</keyword>
<organism evidence="5 6">
    <name type="scientific">Actinoallomurus acaciae</name>
    <dbReference type="NCBI Taxonomy" id="502577"/>
    <lineage>
        <taxon>Bacteria</taxon>
        <taxon>Bacillati</taxon>
        <taxon>Actinomycetota</taxon>
        <taxon>Actinomycetes</taxon>
        <taxon>Streptosporangiales</taxon>
        <taxon>Thermomonosporaceae</taxon>
        <taxon>Actinoallomurus</taxon>
    </lineage>
</organism>
<gene>
    <name evidence="5" type="ORF">ACFFNX_26945</name>
</gene>
<accession>A0ABV5YL89</accession>
<keyword evidence="1" id="KW-0805">Transcription regulation</keyword>
<dbReference type="InterPro" id="IPR002818">
    <property type="entry name" value="DJ-1/PfpI"/>
</dbReference>
<evidence type="ECO:0000313" key="5">
    <source>
        <dbReference type="EMBL" id="MFB9835824.1"/>
    </source>
</evidence>
<name>A0ABV5YL89_9ACTN</name>
<evidence type="ECO:0000256" key="1">
    <source>
        <dbReference type="ARBA" id="ARBA00023015"/>
    </source>
</evidence>
<dbReference type="InterPro" id="IPR029062">
    <property type="entry name" value="Class_I_gatase-like"/>
</dbReference>